<evidence type="ECO:0000313" key="3">
    <source>
        <dbReference type="WBParaSite" id="Csp11.Scaffold630.g18554.t1"/>
    </source>
</evidence>
<dbReference type="AlphaFoldDB" id="A0A1I7UR99"/>
<reference evidence="3" key="1">
    <citation type="submission" date="2016-11" db="UniProtKB">
        <authorList>
            <consortium name="WormBaseParasite"/>
        </authorList>
    </citation>
    <scope>IDENTIFICATION</scope>
</reference>
<keyword evidence="1" id="KW-0472">Membrane</keyword>
<accession>A0A1I7UR99</accession>
<organism evidence="2 3">
    <name type="scientific">Caenorhabditis tropicalis</name>
    <dbReference type="NCBI Taxonomy" id="1561998"/>
    <lineage>
        <taxon>Eukaryota</taxon>
        <taxon>Metazoa</taxon>
        <taxon>Ecdysozoa</taxon>
        <taxon>Nematoda</taxon>
        <taxon>Chromadorea</taxon>
        <taxon>Rhabditida</taxon>
        <taxon>Rhabditina</taxon>
        <taxon>Rhabditomorpha</taxon>
        <taxon>Rhabditoidea</taxon>
        <taxon>Rhabditidae</taxon>
        <taxon>Peloderinae</taxon>
        <taxon>Caenorhabditis</taxon>
    </lineage>
</organism>
<protein>
    <submittedName>
        <fullName evidence="3">Glycine rich protein</fullName>
    </submittedName>
</protein>
<feature type="transmembrane region" description="Helical" evidence="1">
    <location>
        <begin position="20"/>
        <end position="37"/>
    </location>
</feature>
<keyword evidence="1" id="KW-0812">Transmembrane</keyword>
<dbReference type="STRING" id="1561998.A0A1I7UR99"/>
<dbReference type="WBParaSite" id="Csp11.Scaffold630.g18554.t1">
    <property type="protein sequence ID" value="Csp11.Scaffold630.g18554.t1"/>
    <property type="gene ID" value="Csp11.Scaffold630.g18554"/>
</dbReference>
<evidence type="ECO:0000256" key="1">
    <source>
        <dbReference type="SAM" id="Phobius"/>
    </source>
</evidence>
<sequence>MAEWSKAPDSSVNRLPQVRGLLGVLVLVWGFLFPTYSSGYNYDCYGYDNGYGGYGYGSGYGNGGYYGGY</sequence>
<dbReference type="Proteomes" id="UP000095282">
    <property type="component" value="Unplaced"/>
</dbReference>
<evidence type="ECO:0000313" key="2">
    <source>
        <dbReference type="Proteomes" id="UP000095282"/>
    </source>
</evidence>
<name>A0A1I7UR99_9PELO</name>
<keyword evidence="1" id="KW-1133">Transmembrane helix</keyword>
<proteinExistence type="predicted"/>
<keyword evidence="2" id="KW-1185">Reference proteome</keyword>
<dbReference type="eggNOG" id="ENOG502TISF">
    <property type="taxonomic scope" value="Eukaryota"/>
</dbReference>